<evidence type="ECO:0000259" key="4">
    <source>
        <dbReference type="PROSITE" id="PS51677"/>
    </source>
</evidence>
<evidence type="ECO:0000313" key="6">
    <source>
        <dbReference type="Proteomes" id="UP000007347"/>
    </source>
</evidence>
<protein>
    <submittedName>
        <fullName evidence="5">Predicted polysaccharide deacetylase</fullName>
    </submittedName>
</protein>
<proteinExistence type="predicted"/>
<dbReference type="PROSITE" id="PS51677">
    <property type="entry name" value="NODB"/>
    <property type="match status" value="1"/>
</dbReference>
<keyword evidence="3" id="KW-0812">Transmembrane</keyword>
<evidence type="ECO:0000256" key="3">
    <source>
        <dbReference type="SAM" id="Phobius"/>
    </source>
</evidence>
<name>K0NGV1_DESTT</name>
<dbReference type="GO" id="GO:0005975">
    <property type="term" value="P:carbohydrate metabolic process"/>
    <property type="evidence" value="ECO:0007669"/>
    <property type="project" value="InterPro"/>
</dbReference>
<organism evidence="5 6">
    <name type="scientific">Desulfobacula toluolica (strain DSM 7467 / Tol2)</name>
    <dbReference type="NCBI Taxonomy" id="651182"/>
    <lineage>
        <taxon>Bacteria</taxon>
        <taxon>Pseudomonadati</taxon>
        <taxon>Thermodesulfobacteriota</taxon>
        <taxon>Desulfobacteria</taxon>
        <taxon>Desulfobacterales</taxon>
        <taxon>Desulfobacteraceae</taxon>
        <taxon>Desulfobacula</taxon>
    </lineage>
</organism>
<gene>
    <name evidence="5" type="ordered locus">TOL2_C23100</name>
</gene>
<dbReference type="CDD" id="cd10918">
    <property type="entry name" value="CE4_NodB_like_5s_6s"/>
    <property type="match status" value="1"/>
</dbReference>
<feature type="transmembrane region" description="Helical" evidence="3">
    <location>
        <begin position="12"/>
        <end position="30"/>
    </location>
</feature>
<reference evidence="5 6" key="1">
    <citation type="journal article" date="2013" name="Environ. Microbiol.">
        <title>Complete genome, catabolic sub-proteomes and key-metabolites of Desulfobacula toluolica Tol2, a marine, aromatic compound-degrading, sulfate-reducing bacterium.</title>
        <authorList>
            <person name="Wohlbrand L."/>
            <person name="Jacob J.H."/>
            <person name="Kube M."/>
            <person name="Mussmann M."/>
            <person name="Jarling R."/>
            <person name="Beck A."/>
            <person name="Amann R."/>
            <person name="Wilkes H."/>
            <person name="Reinhardt R."/>
            <person name="Rabus R."/>
        </authorList>
    </citation>
    <scope>NUCLEOTIDE SEQUENCE [LARGE SCALE GENOMIC DNA]</scope>
    <source>
        <strain evidence="6">DSM 7467 / Tol2</strain>
    </source>
</reference>
<dbReference type="KEGG" id="dto:TOL2_C23100"/>
<dbReference type="Pfam" id="PF01522">
    <property type="entry name" value="Polysacc_deac_1"/>
    <property type="match status" value="2"/>
</dbReference>
<keyword evidence="6" id="KW-1185">Reference proteome</keyword>
<comment type="subcellular location">
    <subcellularLocation>
        <location evidence="1">Secreted</location>
    </subcellularLocation>
</comment>
<dbReference type="HOGENOM" id="CLU_030024_1_0_7"/>
<dbReference type="AlphaFoldDB" id="K0NGV1"/>
<dbReference type="InterPro" id="IPR051398">
    <property type="entry name" value="Polysacch_Deacetylase"/>
</dbReference>
<dbReference type="PANTHER" id="PTHR34216">
    <property type="match status" value="1"/>
</dbReference>
<accession>K0NGV1</accession>
<evidence type="ECO:0000256" key="1">
    <source>
        <dbReference type="ARBA" id="ARBA00004613"/>
    </source>
</evidence>
<dbReference type="GO" id="GO:0016810">
    <property type="term" value="F:hydrolase activity, acting on carbon-nitrogen (but not peptide) bonds"/>
    <property type="evidence" value="ECO:0007669"/>
    <property type="project" value="InterPro"/>
</dbReference>
<keyword evidence="3" id="KW-0472">Membrane</keyword>
<dbReference type="Gene3D" id="3.20.20.370">
    <property type="entry name" value="Glycoside hydrolase/deacetylase"/>
    <property type="match status" value="1"/>
</dbReference>
<dbReference type="PATRIC" id="fig|651182.5.peg.2734"/>
<evidence type="ECO:0000256" key="2">
    <source>
        <dbReference type="ARBA" id="ARBA00022729"/>
    </source>
</evidence>
<sequence length="344" mass="40321">MKIKFKKAVKTIFYFVIYYSGFLKLWLLFFNKQNKCVVLFYHRFADKKNNSILHKLDSEFFRKQMHYINRWYDVISLDNLVEKVRKKERFQKTTIVITIDDGFKDNYDFAYPILKELDIPATIFLTSGLIGTSKAPWVDELGMALEKTNQKRLFFPELFGNNIINISDTASRLSILHKIYLKLLYLDHNLKLEYLNRLIQYLGNNDGTKCHERMMLNWSEIVEMSENGITFGAHTMTHPTLSKMKTKEAKAEIYLSRKEIEKFIKNKVNHFAIPNGQPGDFTEELRVFCRNENFRSVLTTNFGIVNGNTSPYDLPRVHITGPLFMFAGELAKIVFKKVHRGVHG</sequence>
<dbReference type="InterPro" id="IPR011330">
    <property type="entry name" value="Glyco_hydro/deAcase_b/a-brl"/>
</dbReference>
<dbReference type="SUPFAM" id="SSF88713">
    <property type="entry name" value="Glycoside hydrolase/deacetylase"/>
    <property type="match status" value="1"/>
</dbReference>
<feature type="domain" description="NodB homology" evidence="4">
    <location>
        <begin position="93"/>
        <end position="344"/>
    </location>
</feature>
<dbReference type="InterPro" id="IPR002509">
    <property type="entry name" value="NODB_dom"/>
</dbReference>
<dbReference type="STRING" id="651182.TOL2_C23100"/>
<evidence type="ECO:0000313" key="5">
    <source>
        <dbReference type="EMBL" id="CCK80471.1"/>
    </source>
</evidence>
<dbReference type="EMBL" id="FO203503">
    <property type="protein sequence ID" value="CCK80471.1"/>
    <property type="molecule type" value="Genomic_DNA"/>
</dbReference>
<keyword evidence="2" id="KW-0732">Signal</keyword>
<dbReference type="Proteomes" id="UP000007347">
    <property type="component" value="Chromosome"/>
</dbReference>
<keyword evidence="3" id="KW-1133">Transmembrane helix</keyword>
<dbReference type="GO" id="GO:0005576">
    <property type="term" value="C:extracellular region"/>
    <property type="evidence" value="ECO:0007669"/>
    <property type="project" value="UniProtKB-SubCell"/>
</dbReference>
<dbReference type="PANTHER" id="PTHR34216:SF3">
    <property type="entry name" value="POLY-BETA-1,6-N-ACETYL-D-GLUCOSAMINE N-DEACETYLASE"/>
    <property type="match status" value="1"/>
</dbReference>